<dbReference type="InterPro" id="IPR035963">
    <property type="entry name" value="FERM_2"/>
</dbReference>
<feature type="compositionally biased region" description="Low complexity" evidence="1">
    <location>
        <begin position="1992"/>
        <end position="2014"/>
    </location>
</feature>
<feature type="region of interest" description="Disordered" evidence="1">
    <location>
        <begin position="1084"/>
        <end position="1111"/>
    </location>
</feature>
<dbReference type="PROSITE" id="PS50057">
    <property type="entry name" value="FERM_3"/>
    <property type="match status" value="1"/>
</dbReference>
<dbReference type="PRINTS" id="PR00935">
    <property type="entry name" value="BAND41"/>
</dbReference>
<dbReference type="Pfam" id="PF00373">
    <property type="entry name" value="FERM_M"/>
    <property type="match status" value="1"/>
</dbReference>
<dbReference type="Gene3D" id="3.10.20.90">
    <property type="entry name" value="Phosphatidylinositol 3-kinase Catalytic Subunit, Chain A, domain 1"/>
    <property type="match status" value="1"/>
</dbReference>
<feature type="compositionally biased region" description="Basic and acidic residues" evidence="1">
    <location>
        <begin position="2175"/>
        <end position="2202"/>
    </location>
</feature>
<dbReference type="Pfam" id="PF09380">
    <property type="entry name" value="FERM_C"/>
    <property type="match status" value="1"/>
</dbReference>
<feature type="compositionally biased region" description="Acidic residues" evidence="1">
    <location>
        <begin position="2634"/>
        <end position="2643"/>
    </location>
</feature>
<feature type="region of interest" description="Disordered" evidence="1">
    <location>
        <begin position="1860"/>
        <end position="1879"/>
    </location>
</feature>
<name>A0AAV2T1W3_CALDB</name>
<dbReference type="FunFam" id="1.20.80.10:FF:000005">
    <property type="entry name" value="FERM, RhoGEF and pleckstrin domain-containing protein 1"/>
    <property type="match status" value="1"/>
</dbReference>
<feature type="domain" description="FERM" evidence="2">
    <location>
        <begin position="1"/>
        <end position="251"/>
    </location>
</feature>
<feature type="compositionally biased region" description="Basic and acidic residues" evidence="1">
    <location>
        <begin position="1559"/>
        <end position="1584"/>
    </location>
</feature>
<reference evidence="3" key="1">
    <citation type="submission" date="2024-06" db="EMBL/GenBank/DDBJ databases">
        <authorList>
            <person name="Liu X."/>
            <person name="Lenzi L."/>
            <person name="Haldenby T S."/>
            <person name="Uol C."/>
        </authorList>
    </citation>
    <scope>NUCLEOTIDE SEQUENCE</scope>
</reference>
<dbReference type="Proteomes" id="UP001497525">
    <property type="component" value="Unassembled WGS sequence"/>
</dbReference>
<gene>
    <name evidence="3" type="ORF">CDAUBV1_LOCUS3827</name>
</gene>
<dbReference type="SMART" id="SM01196">
    <property type="entry name" value="FERM_C"/>
    <property type="match status" value="1"/>
</dbReference>
<feature type="region of interest" description="Disordered" evidence="1">
    <location>
        <begin position="364"/>
        <end position="392"/>
    </location>
</feature>
<evidence type="ECO:0000313" key="4">
    <source>
        <dbReference type="Proteomes" id="UP001497525"/>
    </source>
</evidence>
<protein>
    <recommendedName>
        <fullName evidence="2">FERM domain-containing protein</fullName>
    </recommendedName>
</protein>
<feature type="compositionally biased region" description="Basic and acidic residues" evidence="1">
    <location>
        <begin position="2530"/>
        <end position="2549"/>
    </location>
</feature>
<feature type="region of interest" description="Disordered" evidence="1">
    <location>
        <begin position="2703"/>
        <end position="2754"/>
    </location>
</feature>
<feature type="region of interest" description="Disordered" evidence="1">
    <location>
        <begin position="967"/>
        <end position="988"/>
    </location>
</feature>
<dbReference type="InterPro" id="IPR041788">
    <property type="entry name" value="FARP1/FARP2/FRMD7_FERM_C"/>
</dbReference>
<dbReference type="GO" id="GO:0005085">
    <property type="term" value="F:guanyl-nucleotide exchange factor activity"/>
    <property type="evidence" value="ECO:0007669"/>
    <property type="project" value="TreeGrafter"/>
</dbReference>
<feature type="region of interest" description="Disordered" evidence="1">
    <location>
        <begin position="2634"/>
        <end position="2687"/>
    </location>
</feature>
<dbReference type="InterPro" id="IPR019748">
    <property type="entry name" value="FERM_central"/>
</dbReference>
<dbReference type="SUPFAM" id="SSF47031">
    <property type="entry name" value="Second domain of FERM"/>
    <property type="match status" value="1"/>
</dbReference>
<feature type="region of interest" description="Disordered" evidence="1">
    <location>
        <begin position="1639"/>
        <end position="1821"/>
    </location>
</feature>
<feature type="compositionally biased region" description="Basic and acidic residues" evidence="1">
    <location>
        <begin position="2668"/>
        <end position="2677"/>
    </location>
</feature>
<feature type="compositionally biased region" description="Pro residues" evidence="1">
    <location>
        <begin position="2423"/>
        <end position="2432"/>
    </location>
</feature>
<feature type="region of interest" description="Disordered" evidence="1">
    <location>
        <begin position="2407"/>
        <end position="2618"/>
    </location>
</feature>
<feature type="region of interest" description="Disordered" evidence="1">
    <location>
        <begin position="1942"/>
        <end position="2030"/>
    </location>
</feature>
<dbReference type="SMART" id="SM00295">
    <property type="entry name" value="B41"/>
    <property type="match status" value="1"/>
</dbReference>
<feature type="region of interest" description="Disordered" evidence="1">
    <location>
        <begin position="1298"/>
        <end position="1334"/>
    </location>
</feature>
<dbReference type="Gene3D" id="2.30.29.30">
    <property type="entry name" value="Pleckstrin-homology domain (PH domain)/Phosphotyrosine-binding domain (PTB)"/>
    <property type="match status" value="1"/>
</dbReference>
<feature type="compositionally biased region" description="Acidic residues" evidence="1">
    <location>
        <begin position="382"/>
        <end position="392"/>
    </location>
</feature>
<feature type="compositionally biased region" description="Basic and acidic residues" evidence="1">
    <location>
        <begin position="971"/>
        <end position="984"/>
    </location>
</feature>
<dbReference type="FunFam" id="2.30.29.30:FF:000002">
    <property type="entry name" value="Band 4.1-like protein 5 isoform 1"/>
    <property type="match status" value="1"/>
</dbReference>
<feature type="compositionally biased region" description="Low complexity" evidence="1">
    <location>
        <begin position="2118"/>
        <end position="2127"/>
    </location>
</feature>
<evidence type="ECO:0000256" key="1">
    <source>
        <dbReference type="SAM" id="MobiDB-lite"/>
    </source>
</evidence>
<dbReference type="Pfam" id="PF09379">
    <property type="entry name" value="FERM_N"/>
    <property type="match status" value="1"/>
</dbReference>
<comment type="caution">
    <text evidence="3">The sequence shown here is derived from an EMBL/GenBank/DDBJ whole genome shotgun (WGS) entry which is preliminary data.</text>
</comment>
<dbReference type="InterPro" id="IPR018979">
    <property type="entry name" value="FERM_N"/>
</dbReference>
<dbReference type="SUPFAM" id="SSF54236">
    <property type="entry name" value="Ubiquitin-like"/>
    <property type="match status" value="1"/>
</dbReference>
<feature type="compositionally biased region" description="Polar residues" evidence="1">
    <location>
        <begin position="2449"/>
        <end position="2458"/>
    </location>
</feature>
<feature type="compositionally biased region" description="Basic residues" evidence="1">
    <location>
        <begin position="1942"/>
        <end position="1966"/>
    </location>
</feature>
<proteinExistence type="predicted"/>
<dbReference type="EMBL" id="CAXLJL010000090">
    <property type="protein sequence ID" value="CAL5131412.1"/>
    <property type="molecule type" value="Genomic_DNA"/>
</dbReference>
<evidence type="ECO:0000313" key="3">
    <source>
        <dbReference type="EMBL" id="CAL5131412.1"/>
    </source>
</evidence>
<feature type="compositionally biased region" description="Basic residues" evidence="1">
    <location>
        <begin position="1904"/>
        <end position="1919"/>
    </location>
</feature>
<accession>A0AAV2T1W3</accession>
<feature type="region of interest" description="Disordered" evidence="1">
    <location>
        <begin position="899"/>
        <end position="922"/>
    </location>
</feature>
<dbReference type="CDD" id="cd13193">
    <property type="entry name" value="FERM_C_FARP1-like"/>
    <property type="match status" value="1"/>
</dbReference>
<dbReference type="CDD" id="cd14473">
    <property type="entry name" value="FERM_B-lobe"/>
    <property type="match status" value="1"/>
</dbReference>
<feature type="compositionally biased region" description="Basic and acidic residues" evidence="1">
    <location>
        <begin position="1311"/>
        <end position="1323"/>
    </location>
</feature>
<feature type="compositionally biased region" description="Basic and acidic residues" evidence="1">
    <location>
        <begin position="1449"/>
        <end position="1460"/>
    </location>
</feature>
<dbReference type="InterPro" id="IPR029071">
    <property type="entry name" value="Ubiquitin-like_domsf"/>
</dbReference>
<dbReference type="InterPro" id="IPR014352">
    <property type="entry name" value="FERM/acyl-CoA-bd_prot_sf"/>
</dbReference>
<feature type="region of interest" description="Disordered" evidence="1">
    <location>
        <begin position="413"/>
        <end position="442"/>
    </location>
</feature>
<feature type="compositionally biased region" description="Low complexity" evidence="1">
    <location>
        <begin position="909"/>
        <end position="922"/>
    </location>
</feature>
<feature type="compositionally biased region" description="Polar residues" evidence="1">
    <location>
        <begin position="430"/>
        <end position="442"/>
    </location>
</feature>
<feature type="region of interest" description="Disordered" evidence="1">
    <location>
        <begin position="1900"/>
        <end position="1919"/>
    </location>
</feature>
<feature type="region of interest" description="Disordered" evidence="1">
    <location>
        <begin position="742"/>
        <end position="768"/>
    </location>
</feature>
<dbReference type="PANTHER" id="PTHR45858:SF5">
    <property type="entry name" value="MOESIN_EZRIN_RADIXIN HOMOLOG 1"/>
    <property type="match status" value="1"/>
</dbReference>
<dbReference type="InterPro" id="IPR011993">
    <property type="entry name" value="PH-like_dom_sf"/>
</dbReference>
<dbReference type="InterPro" id="IPR051835">
    <property type="entry name" value="RAC1-GEF"/>
</dbReference>
<feature type="region of interest" description="Disordered" evidence="1">
    <location>
        <begin position="800"/>
        <end position="847"/>
    </location>
</feature>
<evidence type="ECO:0000259" key="2">
    <source>
        <dbReference type="PROSITE" id="PS50057"/>
    </source>
</evidence>
<sequence length="2754" mass="302102">MIDRIRLLEADYFDLEYVNDEGMRCWLDHEKPIIRQLSPGKELVFRFGVKFYTPHPNLLEEEYTRYLFALQIKRDLVTGTLLCSENTAALLASYIVQAEIGDFIDGEYTSIEYLRPLKLLHEPSDERLVRIMEFHKVHVGLSPSEADYALLDTARKVEFYGVRLHFARDHDGLGLNLAVTHLGILAFQNLIRINTFSWAKIRKLSFKRKRFYIKLHADTYDSIEFIFDSRDECKHFWKNCIEHHTFFRCPVLERTPSKKGRASSSSFRPSAARRANSTIITGSSYPNKRLNYTSMTLRSSSADRRSFTLGNMGASVAQVAEKEPGLKRARSMGVGNYATEELEDDTHASSSGLTAMTTSGYVTMAGSAGSDGRSGDQKAVDESDFPQDTDNEALGDITWINDTYRRMTGDWTGGHAPALNEVTTDDRLSKSATGSPRTSAAASLSRLNTELDAILKAHDQRAGTTNEPESDRLANEVVEYLTSVASGSNYFCTRSFTDEQAEVPTIAATVIATTTTSNSITISTASQQAENAVSATYTTNATAISSAGNASADTITTSDHAHVPTTSSATTTSTVSTEITTPLFAALVSVPSTDSTLLSSLDQNTSSFWGKPAESTTLAINQPDLIQQTDQFAMALKTRHVQPTQHLQTPEESAVTSTVIEQNAGDRALVTLVAAEPTHEPPAQGQSARLQGMAPATGEALFRDFGIRAQEGVFILPTVTQFGLELDMDRQQPTQQSLVQPTLHTGTDQNGDSSTQALAASRTTTAQQQWYPPICSEQTQLSSLKLNSFGRTVANQTVQSLFSPSRTTQSMRRGGGSSYSGDEPQREVTPSSAYSAPTVDTVAGIRSPSGDDSIYGHLYISESGIPDISSHSVPCTSAADANNNLSSYSADDTSRLVTTQAADSVPPTSVDQWSSSGSDSTTGVILRSDLASSLSRIARQNSYNTKPTMESAKSADIQAQILAQRSASRLMSDDMHQPTNREEETNPTDVRPRMLASSTNRLPNLPLDTLPARTQHLKHVQTYTCAHGHRLSRSIPCSVHLSGLIDTVTLSHFHQHHIQQQHQQPHIRRDENEHQPNCLRHLSPQESELEHERSKKIQGQGIRPQINGGSVGDEPDGNAFVLIDREPNNPGAGGTGMEEVPYVVLRRPRSVDVKQYQLHLQRQQQQAAALAAAAAGYPIYPGMHFYRNPSPSYHFTSRLPMMDPQFAYAPCMAPYPVPVPERSDVVRRDRRSAGGMSGQGGSGGGMVKSSRYPESSMMPNSSGFPGWPDAYEQMRAERHGGSRLPDAFEQPIPAQYIEREKRKAKRRHSKSQTEVEKTGDSVHAKSRAKPVAMHPPVPYLAGAPSAPMVHHHLNCIHRQPDILSASQPLSRGGATKPAGVPTGEESQARITKHTHEHQALKESRVTATGGRTTLTSTSPSTKQHAQPREHRDKGRRSNQPESATASAKVHPEQEDNRESEIPYPVSELLFSPSREARSAAGVRQGKVAPPTRHQTHHPACASLMSRARAQNAMAFGGLHEKTTATEDKSSPVAGYVSKAVGRSVHSHEKPNTSVTKQQLAEKTRTCSLEKHSASLKEPSRERSSKQSSSRFKVFSQEEAKKQQQQINKDTRETIEQLKRELKSAGFKLKSDDSLGIFDTSVDMSPDARITSTSQVPKEEKPSKKLPSKQSPKKNLEKDENEVPLSPALAMATRGRTTEVKEDTKDTHESKEEAKKTGIQSKKGGVGSEVHKGELQPESSFGVPPRNPIYLDSDSDSGELLTSPSKSMTEKGSPPVAGLISCESDVQRWLKQSSSKQAERSGTLAEGSVQQHALKADGTVTPDELLTEQGVLLTEGEIEPYVPSPKSHSPSLPLSIHSLRQQDTDLSSASETSSDGSRTSSHVCYLCYGYDWYGSNSGSRTSSCSRHRSHHAHSHHRRHRRYSPDHCRCSYCLARRDHMRRHFSEHRRHDSRRYRHESGSVRRRPDRTHRSFGGYPRYRHDHHHGEKLDFHASSSEQSALSRSVSLSGSPSSHSSGYDGYLKSKTESRKPENLKQIMSANAERDEALSTLLLQEEILKGELEKRRTLTAQLKEIRRRTQQLLALERDENAQEVRSPVSKSLRKPGAGDFKSQRPIMEISETTTTESQQDIQPAIRNKNARTKQRAAKETKPEESSEYSPVKGEEEIKARTSSSHTKLQDKSARLSSKVERPSTKPSKMTREAEGTWPIERRRNKHSVSIVYSKHRGRTRPHQSHSTRARKVAALPSTKKEKSVDAKEGITEEAKETSMSSRAVPEEEEQVQEAIDDQPLVIVNTAALATEEDGTTSVDNYAVNITQPAVVKAYASCSAEPVGVEKEKTAKPIKIAEKAESPSSVKTAGKDILGREASALKATSSIVPMDFKSHNEEYSDELSAIQELNTILDESQMQGIQDVDQAKSGPQIASPSPPPFPPPTTFCVISKDRAAVAESDATPQQDQTGGAATKSEDTEMKDSDIDKAANAFRDYEKFSSINRLTEDTPNDTDDNEYDGTRTMEILGAETATKTASTDAEEADRSSEKMSQDSGEYLDRSLTDSSNRNSNCDDTHTSEASLETVKPADSSRPTSPSNSTTSASEGSEEIEPFPSPPPEPLIDSYVSRSSPLSHRLLSNELDEVIEEETGILEVDESSQPTEETLPPCTAVVRGDASSSTGEKEQHTKETTEDDSTAMAQASELVEQVLTEAISAELKPGEFDPSISGEVPSQALATEEAVQQACLSDLPAVPEESDSTSDGATKTT</sequence>
<feature type="compositionally biased region" description="Polar residues" evidence="1">
    <location>
        <begin position="800"/>
        <end position="809"/>
    </location>
</feature>
<dbReference type="InterPro" id="IPR000299">
    <property type="entry name" value="FERM_domain"/>
</dbReference>
<feature type="compositionally biased region" description="Basic and acidic residues" evidence="1">
    <location>
        <begin position="1695"/>
        <end position="1715"/>
    </location>
</feature>
<dbReference type="SUPFAM" id="SSF50729">
    <property type="entry name" value="PH domain-like"/>
    <property type="match status" value="1"/>
</dbReference>
<feature type="compositionally biased region" description="Basic residues" evidence="1">
    <location>
        <begin position="2221"/>
        <end position="2239"/>
    </location>
</feature>
<organism evidence="3 4">
    <name type="scientific">Calicophoron daubneyi</name>
    <name type="common">Rumen fluke</name>
    <name type="synonym">Paramphistomum daubneyi</name>
    <dbReference type="NCBI Taxonomy" id="300641"/>
    <lineage>
        <taxon>Eukaryota</taxon>
        <taxon>Metazoa</taxon>
        <taxon>Spiralia</taxon>
        <taxon>Lophotrochozoa</taxon>
        <taxon>Platyhelminthes</taxon>
        <taxon>Trematoda</taxon>
        <taxon>Digenea</taxon>
        <taxon>Plagiorchiida</taxon>
        <taxon>Pronocephalata</taxon>
        <taxon>Paramphistomoidea</taxon>
        <taxon>Paramphistomidae</taxon>
        <taxon>Calicophoron</taxon>
    </lineage>
</organism>
<dbReference type="Gene3D" id="1.20.80.10">
    <property type="match status" value="1"/>
</dbReference>
<feature type="compositionally biased region" description="Basic and acidic residues" evidence="1">
    <location>
        <begin position="2246"/>
        <end position="2264"/>
    </location>
</feature>
<dbReference type="PANTHER" id="PTHR45858">
    <property type="entry name" value="FERM DOMAIN CONTAINING PROTEIN"/>
    <property type="match status" value="1"/>
</dbReference>
<feature type="region of interest" description="Disordered" evidence="1">
    <location>
        <begin position="2086"/>
        <end position="2285"/>
    </location>
</feature>
<feature type="region of interest" description="Disordered" evidence="1">
    <location>
        <begin position="1365"/>
        <end position="1498"/>
    </location>
</feature>
<feature type="compositionally biased region" description="Low complexity" evidence="1">
    <location>
        <begin position="2577"/>
        <end position="2592"/>
    </location>
</feature>
<dbReference type="InterPro" id="IPR019749">
    <property type="entry name" value="Band_41_domain"/>
</dbReference>
<feature type="region of interest" description="Disordered" evidence="1">
    <location>
        <begin position="1541"/>
        <end position="1609"/>
    </location>
</feature>
<feature type="compositionally biased region" description="Acidic residues" evidence="1">
    <location>
        <begin position="2274"/>
        <end position="2284"/>
    </location>
</feature>
<feature type="compositionally biased region" description="Basic and acidic residues" evidence="1">
    <location>
        <begin position="2020"/>
        <end position="2030"/>
    </location>
</feature>
<feature type="compositionally biased region" description="Acidic residues" evidence="1">
    <location>
        <begin position="2496"/>
        <end position="2505"/>
    </location>
</feature>
<dbReference type="InterPro" id="IPR018980">
    <property type="entry name" value="FERM_PH-like_C"/>
</dbReference>
<feature type="compositionally biased region" description="Low complexity" evidence="1">
    <location>
        <begin position="1406"/>
        <end position="1421"/>
    </location>
</feature>
<feature type="compositionally biased region" description="Basic and acidic residues" evidence="1">
    <location>
        <begin position="2462"/>
        <end position="2485"/>
    </location>
</feature>
<feature type="compositionally biased region" description="Low complexity" evidence="1">
    <location>
        <begin position="1585"/>
        <end position="1594"/>
    </location>
</feature>